<dbReference type="GO" id="GO:0102571">
    <property type="term" value="F:[protein]-3-O-(N-acetyl-D-glucosaminyl)-L-serine/L-threonine O-N-acetyl-alpha-D-glucosaminase activity"/>
    <property type="evidence" value="ECO:0007669"/>
    <property type="project" value="UniProtKB-EC"/>
</dbReference>
<dbReference type="Gene3D" id="1.20.58.240">
    <property type="entry name" value="STAT, domain 1"/>
    <property type="match status" value="1"/>
</dbReference>
<dbReference type="SUPFAM" id="SSF51445">
    <property type="entry name" value="(Trans)glycosidases"/>
    <property type="match status" value="1"/>
</dbReference>
<evidence type="ECO:0000256" key="1">
    <source>
        <dbReference type="ARBA" id="ARBA00022801"/>
    </source>
</evidence>
<sequence length="738" mass="83096">MSFSIRMQHWGLNTYLYGPKDDLKHRLLWREVYSPEEEGQLRTLIVEAQSRGLRFVYALSPGQDIVFSSSCDLTLLKRKLRQVSDLGCQAFAILFDDIDHSMCQADSEAFTSFAHAQVTVTNEIYRFLGEPPVFLFCPTEYCGSLCSPSVSKSPYLQTVGEDLLPNITVIWTGSKVISRKLSLESLAEVESVLQRPPLIWDNLHANDYDSRRLFLGPFKGREPQLKNHLRGLLLNPNCEFEANYIPLHTLGTNNHYRTSMQGVAVFGCQCIAVCPPDEECEYCPDRALSAALKDWMEELNQPLQAGKIYLSIYREGREWEKRKSYQSCQPIQQPPGTKPGAPAAGGRGQKAQVHGLCGGKGLLSESQVRLLVGLHYLPHEHGPSAQKLLQDLTWLKTNCQLVSTNSKKAAPQKVDEWRGRASRFLSLCEDIAQLHCSVVGGNNRAVLYDLYPYVWDLRNTALVAKAFICWLGKDRSNILLYYHWTLHWFDLPCCTRMSDQLGVESEPWAFKGGVSGEVQMLLPVGSSSELFTHPPPLFPTTRLYNIRPYHSKDKVELYRMVRQLHLRTQGGPESSAAHPDVIGDRCLGPCLALCPEYSFILEDELGVCGCVLGILDVRSFAKRCQASWIPAMRDKYPPKMNGTHPNTQDQGEYPDSLLYHFPSQLRLDALPELVDISISRTLLTALLTALKANGSQGVFCEVQPTDRQRLEFLTKLGFLEILRGEARSREGVVLGRLL</sequence>
<evidence type="ECO:0000256" key="6">
    <source>
        <dbReference type="ARBA" id="ARBA00066938"/>
    </source>
</evidence>
<dbReference type="Bgee" id="ENSACLG00000020221">
    <property type="expression patterns" value="Expressed in brain and 1 other cell type or tissue"/>
</dbReference>
<reference evidence="11" key="2">
    <citation type="submission" date="2023-03" db="EMBL/GenBank/DDBJ databases">
        <authorList>
            <consortium name="Wellcome Sanger Institute Data Sharing"/>
        </authorList>
    </citation>
    <scope>NUCLEOTIDE SEQUENCE [LARGE SCALE GENOMIC DNA]</scope>
</reference>
<keyword evidence="1" id="KW-0378">Hydrolase</keyword>
<dbReference type="FunFam" id="3.40.630.30:FF:000226">
    <property type="entry name" value="Si:dkey-183c6.8"/>
    <property type="match status" value="1"/>
</dbReference>
<accession>A0A3P8QL08</accession>
<evidence type="ECO:0000256" key="7">
    <source>
        <dbReference type="ARBA" id="ARBA00076634"/>
    </source>
</evidence>
<comment type="catalytic activity">
    <reaction evidence="5">
        <text>3-O-(N-acetyl-beta-D-glucosaminyl)-L-threonyl-[protein] + H2O = L-threonyl-[protein] + N-acetyl-D-glucosamine</text>
        <dbReference type="Rhea" id="RHEA:48892"/>
        <dbReference type="Rhea" id="RHEA-COMP:11060"/>
        <dbReference type="Rhea" id="RHEA-COMP:12252"/>
        <dbReference type="ChEBI" id="CHEBI:15377"/>
        <dbReference type="ChEBI" id="CHEBI:30013"/>
        <dbReference type="ChEBI" id="CHEBI:90840"/>
        <dbReference type="ChEBI" id="CHEBI:506227"/>
        <dbReference type="EC" id="3.2.1.169"/>
    </reaction>
</comment>
<feature type="domain" description="GH84" evidence="9">
    <location>
        <begin position="1"/>
        <end position="258"/>
    </location>
</feature>
<evidence type="ECO:0000256" key="5">
    <source>
        <dbReference type="ARBA" id="ARBA00052136"/>
    </source>
</evidence>
<organism evidence="10 11">
    <name type="scientific">Astatotilapia calliptera</name>
    <name type="common">Eastern happy</name>
    <name type="synonym">Chromis callipterus</name>
    <dbReference type="NCBI Taxonomy" id="8154"/>
    <lineage>
        <taxon>Eukaryota</taxon>
        <taxon>Metazoa</taxon>
        <taxon>Chordata</taxon>
        <taxon>Craniata</taxon>
        <taxon>Vertebrata</taxon>
        <taxon>Euteleostomi</taxon>
        <taxon>Actinopterygii</taxon>
        <taxon>Neopterygii</taxon>
        <taxon>Teleostei</taxon>
        <taxon>Neoteleostei</taxon>
        <taxon>Acanthomorphata</taxon>
        <taxon>Ovalentaria</taxon>
        <taxon>Cichlomorphae</taxon>
        <taxon>Cichliformes</taxon>
        <taxon>Cichlidae</taxon>
        <taxon>African cichlids</taxon>
        <taxon>Pseudocrenilabrinae</taxon>
        <taxon>Haplochromini</taxon>
        <taxon>Astatotilapia</taxon>
    </lineage>
</organism>
<evidence type="ECO:0000256" key="2">
    <source>
        <dbReference type="ARBA" id="ARBA00023295"/>
    </source>
</evidence>
<dbReference type="InterPro" id="IPR051822">
    <property type="entry name" value="Glycosyl_Hydrolase_84"/>
</dbReference>
<dbReference type="Gene3D" id="3.40.630.30">
    <property type="match status" value="1"/>
</dbReference>
<reference evidence="10 11" key="1">
    <citation type="submission" date="2018-05" db="EMBL/GenBank/DDBJ databases">
        <authorList>
            <person name="Datahose"/>
        </authorList>
    </citation>
    <scope>NUCLEOTIDE SEQUENCE</scope>
</reference>
<evidence type="ECO:0000256" key="8">
    <source>
        <dbReference type="SAM" id="MobiDB-lite"/>
    </source>
</evidence>
<dbReference type="Proteomes" id="UP000265100">
    <property type="component" value="Chromosome 3"/>
</dbReference>
<protein>
    <recommendedName>
        <fullName evidence="6">protein O-GlcNAcase</fullName>
        <ecNumber evidence="6">3.2.1.169</ecNumber>
    </recommendedName>
    <alternativeName>
        <fullName evidence="3">Beta-N-acetylhexosaminidase</fullName>
    </alternativeName>
    <alternativeName>
        <fullName evidence="7">Beta-hexosaminidase</fullName>
    </alternativeName>
</protein>
<evidence type="ECO:0000313" key="11">
    <source>
        <dbReference type="Proteomes" id="UP000265100"/>
    </source>
</evidence>
<dbReference type="STRING" id="8154.ENSACLP00000029861"/>
<dbReference type="Pfam" id="PF07555">
    <property type="entry name" value="NAGidase"/>
    <property type="match status" value="1"/>
</dbReference>
<comment type="catalytic activity">
    <reaction evidence="4">
        <text>3-O-(N-acetyl-beta-D-glucosaminyl)-L-seryl-[protein] + H2O = N-acetyl-D-glucosamine + L-seryl-[protein]</text>
        <dbReference type="Rhea" id="RHEA:48876"/>
        <dbReference type="Rhea" id="RHEA-COMP:9863"/>
        <dbReference type="Rhea" id="RHEA-COMP:12251"/>
        <dbReference type="ChEBI" id="CHEBI:15377"/>
        <dbReference type="ChEBI" id="CHEBI:29999"/>
        <dbReference type="ChEBI" id="CHEBI:90838"/>
        <dbReference type="ChEBI" id="CHEBI:506227"/>
        <dbReference type="EC" id="3.2.1.169"/>
    </reaction>
</comment>
<proteinExistence type="predicted"/>
<dbReference type="InterPro" id="IPR011496">
    <property type="entry name" value="O-GlcNAcase_cat"/>
</dbReference>
<dbReference type="GeneTree" id="ENSGT00390000007726"/>
<dbReference type="PANTHER" id="PTHR13170">
    <property type="entry name" value="O-GLCNACASE"/>
    <property type="match status" value="1"/>
</dbReference>
<keyword evidence="2" id="KW-0326">Glycosidase</keyword>
<dbReference type="Ensembl" id="ENSACLT00000030565.2">
    <property type="protein sequence ID" value="ENSACLP00000029861.2"/>
    <property type="gene ID" value="ENSACLG00000020221.2"/>
</dbReference>
<dbReference type="FunFam" id="1.20.58.240:FF:000003">
    <property type="entry name" value="Si:dkey-183c6.8"/>
    <property type="match status" value="1"/>
</dbReference>
<dbReference type="GO" id="GO:0009100">
    <property type="term" value="P:glycoprotein metabolic process"/>
    <property type="evidence" value="ECO:0007669"/>
    <property type="project" value="TreeGrafter"/>
</dbReference>
<dbReference type="Gene3D" id="3.20.20.80">
    <property type="entry name" value="Glycosidases"/>
    <property type="match status" value="1"/>
</dbReference>
<dbReference type="OMA" id="CPTYCGS"/>
<evidence type="ECO:0000313" key="10">
    <source>
        <dbReference type="Ensembl" id="ENSACLP00000029861.2"/>
    </source>
</evidence>
<reference evidence="10" key="4">
    <citation type="submission" date="2025-09" db="UniProtKB">
        <authorList>
            <consortium name="Ensembl"/>
        </authorList>
    </citation>
    <scope>IDENTIFICATION</scope>
</reference>
<dbReference type="FunFam" id="3.20.20.80:FF:000009">
    <property type="entry name" value="O-GlcNAcase BT_4395"/>
    <property type="match status" value="1"/>
</dbReference>
<evidence type="ECO:0000259" key="9">
    <source>
        <dbReference type="PROSITE" id="PS52009"/>
    </source>
</evidence>
<evidence type="ECO:0000256" key="4">
    <source>
        <dbReference type="ARBA" id="ARBA00050933"/>
    </source>
</evidence>
<evidence type="ECO:0000256" key="3">
    <source>
        <dbReference type="ARBA" id="ARBA00030512"/>
    </source>
</evidence>
<dbReference type="GO" id="GO:0016231">
    <property type="term" value="F:beta-N-acetylglucosaminidase activity"/>
    <property type="evidence" value="ECO:0007669"/>
    <property type="project" value="TreeGrafter"/>
</dbReference>
<dbReference type="EC" id="3.2.1.169" evidence="6"/>
<name>A0A3P8QL08_ASTCA</name>
<reference evidence="10" key="3">
    <citation type="submission" date="2025-08" db="UniProtKB">
        <authorList>
            <consortium name="Ensembl"/>
        </authorList>
    </citation>
    <scope>IDENTIFICATION</scope>
</reference>
<feature type="region of interest" description="Disordered" evidence="8">
    <location>
        <begin position="324"/>
        <end position="349"/>
    </location>
</feature>
<keyword evidence="11" id="KW-1185">Reference proteome</keyword>
<dbReference type="PANTHER" id="PTHR13170:SF23">
    <property type="entry name" value="PROTEIN O-GLCNACASE-LIKE"/>
    <property type="match status" value="1"/>
</dbReference>
<dbReference type="AlphaFoldDB" id="A0A3P8QL08"/>
<dbReference type="PROSITE" id="PS52009">
    <property type="entry name" value="GH84"/>
    <property type="match status" value="1"/>
</dbReference>
<dbReference type="InterPro" id="IPR017853">
    <property type="entry name" value="GH"/>
</dbReference>